<organism evidence="2 3">
    <name type="scientific">Photobacterium iliopiscarium</name>
    <dbReference type="NCBI Taxonomy" id="56192"/>
    <lineage>
        <taxon>Bacteria</taxon>
        <taxon>Pseudomonadati</taxon>
        <taxon>Pseudomonadota</taxon>
        <taxon>Gammaproteobacteria</taxon>
        <taxon>Vibrionales</taxon>
        <taxon>Vibrionaceae</taxon>
        <taxon>Photobacterium</taxon>
    </lineage>
</organism>
<dbReference type="CDD" id="cd00093">
    <property type="entry name" value="HTH_XRE"/>
    <property type="match status" value="1"/>
</dbReference>
<gene>
    <name evidence="2" type="ORF">C9J52_08935</name>
</gene>
<dbReference type="Proteomes" id="UP000241190">
    <property type="component" value="Unassembled WGS sequence"/>
</dbReference>
<evidence type="ECO:0000313" key="3">
    <source>
        <dbReference type="Proteomes" id="UP000241190"/>
    </source>
</evidence>
<dbReference type="PROSITE" id="PS50943">
    <property type="entry name" value="HTH_CROC1"/>
    <property type="match status" value="1"/>
</dbReference>
<dbReference type="EMBL" id="PYOP01000011">
    <property type="protein sequence ID" value="PSW98044.1"/>
    <property type="molecule type" value="Genomic_DNA"/>
</dbReference>
<feature type="domain" description="HTH cro/C1-type" evidence="1">
    <location>
        <begin position="13"/>
        <end position="68"/>
    </location>
</feature>
<keyword evidence="3" id="KW-1185">Reference proteome</keyword>
<dbReference type="Gene3D" id="1.10.260.40">
    <property type="entry name" value="lambda repressor-like DNA-binding domains"/>
    <property type="match status" value="1"/>
</dbReference>
<protein>
    <submittedName>
        <fullName evidence="2">XRE family transcriptional regulator</fullName>
    </submittedName>
</protein>
<sequence>MKRVNINPIILFLIIKRKQMRITQETIAEQCNHISIRTLQRIEQGKAQIDLQQLQEYCAAVNTSLFDLLAIQEKESHSNVSDVDILAIAKLLPRTVRYKFYKLMVEVVRINRK</sequence>
<accession>A0ABX5GT48</accession>
<proteinExistence type="predicted"/>
<reference evidence="2 3" key="1">
    <citation type="submission" date="2018-03" db="EMBL/GenBank/DDBJ databases">
        <title>Whole genome sequencing of Histamine producing bacteria.</title>
        <authorList>
            <person name="Butler K."/>
        </authorList>
    </citation>
    <scope>NUCLEOTIDE SEQUENCE [LARGE SCALE GENOMIC DNA]</scope>
    <source>
        <strain evidence="2 3">ATCC 51761</strain>
    </source>
</reference>
<comment type="caution">
    <text evidence="2">The sequence shown here is derived from an EMBL/GenBank/DDBJ whole genome shotgun (WGS) entry which is preliminary data.</text>
</comment>
<evidence type="ECO:0000313" key="2">
    <source>
        <dbReference type="EMBL" id="PSW98044.1"/>
    </source>
</evidence>
<dbReference type="SUPFAM" id="SSF47413">
    <property type="entry name" value="lambda repressor-like DNA-binding domains"/>
    <property type="match status" value="1"/>
</dbReference>
<dbReference type="Pfam" id="PF01381">
    <property type="entry name" value="HTH_3"/>
    <property type="match status" value="1"/>
</dbReference>
<dbReference type="InterPro" id="IPR001387">
    <property type="entry name" value="Cro/C1-type_HTH"/>
</dbReference>
<dbReference type="SMART" id="SM00530">
    <property type="entry name" value="HTH_XRE"/>
    <property type="match status" value="1"/>
</dbReference>
<evidence type="ECO:0000259" key="1">
    <source>
        <dbReference type="PROSITE" id="PS50943"/>
    </source>
</evidence>
<dbReference type="InterPro" id="IPR010982">
    <property type="entry name" value="Lambda_DNA-bd_dom_sf"/>
</dbReference>
<name>A0ABX5GT48_9GAMM</name>